<dbReference type="Gene3D" id="1.50.10.10">
    <property type="match status" value="1"/>
</dbReference>
<accession>A0A2T7BDV3</accession>
<reference evidence="2 3" key="1">
    <citation type="submission" date="2018-04" db="EMBL/GenBank/DDBJ databases">
        <title>Chitinophaga fuyangensis sp. nov., isolated from soil in a chemical factory.</title>
        <authorList>
            <person name="Chen K."/>
        </authorList>
    </citation>
    <scope>NUCLEOTIDE SEQUENCE [LARGE SCALE GENOMIC DNA]</scope>
    <source>
        <strain evidence="2 3">LY-1</strain>
    </source>
</reference>
<protein>
    <submittedName>
        <fullName evidence="2">Glucosidase</fullName>
    </submittedName>
</protein>
<evidence type="ECO:0000313" key="2">
    <source>
        <dbReference type="EMBL" id="PUZ23257.1"/>
    </source>
</evidence>
<dbReference type="RefSeq" id="WP_108689001.1">
    <property type="nucleotide sequence ID" value="NZ_QCYK01000003.1"/>
</dbReference>
<dbReference type="InterPro" id="IPR012341">
    <property type="entry name" value="6hp_glycosidase-like_sf"/>
</dbReference>
<dbReference type="InterPro" id="IPR004888">
    <property type="entry name" value="Glycoside_hydrolase_63"/>
</dbReference>
<sequence>MNEEQRRLKDPAWKKWGPYVSDRQWGTVREDYSANQDPWSYTTHDMARSYAYRWGEEGIAGISDDKQLLCFALALWNKKDPILKERYYGLNNAEGNHGEDVKELYYYLDSTPTHSYMKMLYKYPQQAFPYEQLIEENRRRDRSMPEYELLDTGIFDQDAYFDVFTEYAKRTEDDILVRITIHNRSTQAASLSVLPTLWFRNTWSWGYDPGKPHLGKDHGNVVRILHPKIATRFCTYDGQPVALFCDNDTNTHRLYGYGEQDVYYKDGINEHVVHGAHTVNPELYGTKAALHYDLHLEAGASHTIRLQLGTTSQQDFSQFDALFAVRQLEADIFYNDLQHNIPDDDLRNIQRQALSGMLWNKQYYYYNLHKWIMGDPGMPPPPPGRDKGRNSHWLHLHNADVISMPDKWEFPWYASWDLAFHCQTLALVDVEFAKQQLLLLTKEWYMHPSGKLPAYEWEFDDTNPPVMAGAAMEIYHREVITTGSGDRKFLEGIFHKLTIHFTWWVNRKDADGLNIFEGGFLGMDNIGVFDRNSHLPPDAVLEQADGTGWMASFALNMLHMAIELAREDDVYTAMAIKFFEHFLYIAGAIAGIGGQSVALWDEEDEFFYDQLRYAGKPPETLRTRSLANVVPLFAVQVLESERLKQLPAFTAHMSWFLRHRPDLAAMVSRWYEEGSDEKHLLSLLRGHRMKRILLRVLDEDEFLSPHGVRSLSKYHLTQPYEYKFNGEKMRIRYVPGDSDSNMFGGNSNWRGPVWIPINYLMVMSLRRFHAYYSDDFRVEYPTHSGKFMSLREIADGLTERLISIFRRDGDGRRPVFNHYEKLQQDPHFRDYILFHEYFHGDDGHGLGASHQTGWSGLVANLIHSLYNGWL</sequence>
<dbReference type="EMBL" id="QCYK01000003">
    <property type="protein sequence ID" value="PUZ23257.1"/>
    <property type="molecule type" value="Genomic_DNA"/>
</dbReference>
<dbReference type="OrthoDB" id="9781878at2"/>
<dbReference type="PANTHER" id="PTHR10412:SF10">
    <property type="entry name" value="GLYCOSYL HYDROLASE FAMILY 63 C-TERMINAL DOMAIN-CONTAINING PROTEIN"/>
    <property type="match status" value="1"/>
</dbReference>
<feature type="domain" description="Mannosylglycerate hydrolase MGH1-like glycoside hydrolase" evidence="1">
    <location>
        <begin position="411"/>
        <end position="643"/>
    </location>
</feature>
<keyword evidence="3" id="KW-1185">Reference proteome</keyword>
<evidence type="ECO:0000259" key="1">
    <source>
        <dbReference type="Pfam" id="PF22422"/>
    </source>
</evidence>
<dbReference type="GO" id="GO:0009311">
    <property type="term" value="P:oligosaccharide metabolic process"/>
    <property type="evidence" value="ECO:0007669"/>
    <property type="project" value="InterPro"/>
</dbReference>
<dbReference type="SUPFAM" id="SSF48208">
    <property type="entry name" value="Six-hairpin glycosidases"/>
    <property type="match status" value="1"/>
</dbReference>
<organism evidence="2 3">
    <name type="scientific">Chitinophaga parva</name>
    <dbReference type="NCBI Taxonomy" id="2169414"/>
    <lineage>
        <taxon>Bacteria</taxon>
        <taxon>Pseudomonadati</taxon>
        <taxon>Bacteroidota</taxon>
        <taxon>Chitinophagia</taxon>
        <taxon>Chitinophagales</taxon>
        <taxon>Chitinophagaceae</taxon>
        <taxon>Chitinophaga</taxon>
    </lineage>
</organism>
<dbReference type="AlphaFoldDB" id="A0A2T7BDV3"/>
<proteinExistence type="predicted"/>
<name>A0A2T7BDV3_9BACT</name>
<dbReference type="Pfam" id="PF22422">
    <property type="entry name" value="MGH1-like_GH"/>
    <property type="match status" value="1"/>
</dbReference>
<evidence type="ECO:0000313" key="3">
    <source>
        <dbReference type="Proteomes" id="UP000244450"/>
    </source>
</evidence>
<dbReference type="InterPro" id="IPR054491">
    <property type="entry name" value="MGH1-like_GH"/>
</dbReference>
<gene>
    <name evidence="2" type="ORF">DCC81_22965</name>
</gene>
<dbReference type="PANTHER" id="PTHR10412">
    <property type="entry name" value="MANNOSYL-OLIGOSACCHARIDE GLUCOSIDASE"/>
    <property type="match status" value="1"/>
</dbReference>
<comment type="caution">
    <text evidence="2">The sequence shown here is derived from an EMBL/GenBank/DDBJ whole genome shotgun (WGS) entry which is preliminary data.</text>
</comment>
<dbReference type="GO" id="GO:0004573">
    <property type="term" value="F:Glc3Man9GlcNAc2 oligosaccharide glucosidase activity"/>
    <property type="evidence" value="ECO:0007669"/>
    <property type="project" value="InterPro"/>
</dbReference>
<dbReference type="InterPro" id="IPR008928">
    <property type="entry name" value="6-hairpin_glycosidase_sf"/>
</dbReference>
<dbReference type="Proteomes" id="UP000244450">
    <property type="component" value="Unassembled WGS sequence"/>
</dbReference>